<dbReference type="Gene3D" id="2.30.30.140">
    <property type="match status" value="1"/>
</dbReference>
<dbReference type="PANTHER" id="PTHR39267">
    <property type="entry name" value="SURVIVAL MOTOR NEURON-LIKE PROTEIN 1"/>
    <property type="match status" value="1"/>
</dbReference>
<dbReference type="PANTHER" id="PTHR39267:SF1">
    <property type="entry name" value="SURVIVAL MOTOR NEURON PROTEIN"/>
    <property type="match status" value="1"/>
</dbReference>
<dbReference type="GO" id="GO:0006397">
    <property type="term" value="P:mRNA processing"/>
    <property type="evidence" value="ECO:0007669"/>
    <property type="project" value="UniProtKB-KW"/>
</dbReference>
<dbReference type="InterPro" id="IPR010304">
    <property type="entry name" value="SMN_Tudor"/>
</dbReference>
<keyword evidence="6" id="KW-0508">mRNA splicing</keyword>
<dbReference type="Pfam" id="PF20636">
    <property type="entry name" value="SMN_G2-BD"/>
    <property type="match status" value="1"/>
</dbReference>
<evidence type="ECO:0000259" key="10">
    <source>
        <dbReference type="SMART" id="SM00333"/>
    </source>
</evidence>
<reference evidence="11 12" key="1">
    <citation type="submission" date="2024-02" db="EMBL/GenBank/DDBJ databases">
        <title>A chromosome-level genome assembly of Drosophila madeirensis, a fruit fly species endemic to Madeira island.</title>
        <authorList>
            <person name="Tomihara K."/>
            <person name="Llopart A."/>
            <person name="Yamamoto D."/>
        </authorList>
    </citation>
    <scope>NUCLEOTIDE SEQUENCE [LARGE SCALE GENOMIC DNA]</scope>
    <source>
        <strain evidence="11 12">RF1</strain>
    </source>
</reference>
<evidence type="ECO:0000256" key="7">
    <source>
        <dbReference type="ARBA" id="ARBA00023242"/>
    </source>
</evidence>
<dbReference type="CDD" id="cd22852">
    <property type="entry name" value="SMN_C"/>
    <property type="match status" value="1"/>
</dbReference>
<dbReference type="InterPro" id="IPR040424">
    <property type="entry name" value="Smn1"/>
</dbReference>
<evidence type="ECO:0000313" key="11">
    <source>
        <dbReference type="EMBL" id="BFF99672.1"/>
    </source>
</evidence>
<feature type="domain" description="Tudor" evidence="10">
    <location>
        <begin position="64"/>
        <end position="122"/>
    </location>
</feature>
<dbReference type="InterPro" id="IPR047298">
    <property type="entry name" value="Tudor_SMN_eumet"/>
</dbReference>
<dbReference type="GO" id="GO:0097504">
    <property type="term" value="C:Gemini of Cajal bodies"/>
    <property type="evidence" value="ECO:0007669"/>
    <property type="project" value="UniProtKB-SubCell"/>
</dbReference>
<dbReference type="Pfam" id="PF20635">
    <property type="entry name" value="SMN_YG-box"/>
    <property type="match status" value="1"/>
</dbReference>
<evidence type="ECO:0000256" key="9">
    <source>
        <dbReference type="SAM" id="MobiDB-lite"/>
    </source>
</evidence>
<keyword evidence="7" id="KW-0539">Nucleus</keyword>
<comment type="similarity">
    <text evidence="3">Belongs to the SMN family.</text>
</comment>
<evidence type="ECO:0000256" key="4">
    <source>
        <dbReference type="ARBA" id="ARBA00022490"/>
    </source>
</evidence>
<dbReference type="Pfam" id="PF06003">
    <property type="entry name" value="SMN_Tudor"/>
    <property type="match status" value="1"/>
</dbReference>
<evidence type="ECO:0000256" key="1">
    <source>
        <dbReference type="ARBA" id="ARBA00004216"/>
    </source>
</evidence>
<dbReference type="GO" id="GO:0008380">
    <property type="term" value="P:RNA splicing"/>
    <property type="evidence" value="ECO:0007669"/>
    <property type="project" value="UniProtKB-KW"/>
</dbReference>
<dbReference type="Proteomes" id="UP001500889">
    <property type="component" value="Chromosome J"/>
</dbReference>
<evidence type="ECO:0000256" key="3">
    <source>
        <dbReference type="ARBA" id="ARBA00005371"/>
    </source>
</evidence>
<dbReference type="SMART" id="SM00333">
    <property type="entry name" value="TUDOR"/>
    <property type="match status" value="1"/>
</dbReference>
<gene>
    <name evidence="11" type="ORF">DMAD_07511</name>
</gene>
<sequence length="229" mass="25404">MCDDANDAAWDDSLLIKVYDESVNLAREALARRLADSTNSREEENKKEEFNIESANDATSPEPVFFKVGDFARATYTDGVDYEGTVVSINEEAATCVIRYLGYENEQEILLADLLQSWGKDARRQQSIMAYQFEAEEAQQDKVRRKPASASKKSSVKAKPAASAGISGGPGLPTMPLIPPIIPPCGNPGEEQDLMSMLTAWYMSGYYTGYFQGKKAIPRQVEKKRTPKK</sequence>
<dbReference type="SUPFAM" id="SSF63748">
    <property type="entry name" value="Tudor/PWWP/MBT"/>
    <property type="match status" value="1"/>
</dbReference>
<evidence type="ECO:0000256" key="2">
    <source>
        <dbReference type="ARBA" id="ARBA00004408"/>
    </source>
</evidence>
<feature type="compositionally biased region" description="Low complexity" evidence="9">
    <location>
        <begin position="148"/>
        <end position="165"/>
    </location>
</feature>
<dbReference type="GO" id="GO:0015030">
    <property type="term" value="C:Cajal body"/>
    <property type="evidence" value="ECO:0007669"/>
    <property type="project" value="UniProtKB-SubCell"/>
</dbReference>
<dbReference type="CDD" id="cd20398">
    <property type="entry name" value="Tudor_SMN"/>
    <property type="match status" value="1"/>
</dbReference>
<feature type="compositionally biased region" description="Basic and acidic residues" evidence="9">
    <location>
        <begin position="34"/>
        <end position="50"/>
    </location>
</feature>
<evidence type="ECO:0000256" key="8">
    <source>
        <dbReference type="ARBA" id="ARBA00034695"/>
    </source>
</evidence>
<dbReference type="InterPro" id="IPR047313">
    <property type="entry name" value="SMN_C"/>
</dbReference>
<name>A0AAU9FVN7_DROMD</name>
<keyword evidence="12" id="KW-1185">Reference proteome</keyword>
<evidence type="ECO:0000313" key="12">
    <source>
        <dbReference type="Proteomes" id="UP001500889"/>
    </source>
</evidence>
<dbReference type="InterPro" id="IPR049481">
    <property type="entry name" value="SMN_G2-BD"/>
</dbReference>
<dbReference type="GO" id="GO:0030018">
    <property type="term" value="C:Z disc"/>
    <property type="evidence" value="ECO:0007669"/>
    <property type="project" value="UniProtKB-SubCell"/>
</dbReference>
<dbReference type="InterPro" id="IPR002999">
    <property type="entry name" value="Tudor"/>
</dbReference>
<dbReference type="EMBL" id="AP029265">
    <property type="protein sequence ID" value="BFF99672.1"/>
    <property type="molecule type" value="Genomic_DNA"/>
</dbReference>
<accession>A0AAU9FVN7</accession>
<keyword evidence="4" id="KW-0963">Cytoplasm</keyword>
<evidence type="ECO:0000256" key="5">
    <source>
        <dbReference type="ARBA" id="ARBA00022664"/>
    </source>
</evidence>
<feature type="region of interest" description="Disordered" evidence="9">
    <location>
        <begin position="139"/>
        <end position="170"/>
    </location>
</feature>
<comment type="subcellular location">
    <subcellularLocation>
        <location evidence="1">Cytoplasm</location>
        <location evidence="1">Myofibril</location>
        <location evidence="1">Sarcomere</location>
        <location evidence="1">Z line</location>
    </subcellularLocation>
    <subcellularLocation>
        <location evidence="2">Nucleus</location>
        <location evidence="2">Cajal body</location>
    </subcellularLocation>
    <subcellularLocation>
        <location evidence="8">Nucleus</location>
        <location evidence="8">Gem</location>
    </subcellularLocation>
</comment>
<dbReference type="AlphaFoldDB" id="A0AAU9FVN7"/>
<organism evidence="11 12">
    <name type="scientific">Drosophila madeirensis</name>
    <name type="common">Fruit fly</name>
    <dbReference type="NCBI Taxonomy" id="30013"/>
    <lineage>
        <taxon>Eukaryota</taxon>
        <taxon>Metazoa</taxon>
        <taxon>Ecdysozoa</taxon>
        <taxon>Arthropoda</taxon>
        <taxon>Hexapoda</taxon>
        <taxon>Insecta</taxon>
        <taxon>Pterygota</taxon>
        <taxon>Neoptera</taxon>
        <taxon>Endopterygota</taxon>
        <taxon>Diptera</taxon>
        <taxon>Brachycera</taxon>
        <taxon>Muscomorpha</taxon>
        <taxon>Ephydroidea</taxon>
        <taxon>Drosophilidae</taxon>
        <taxon>Drosophila</taxon>
        <taxon>Sophophora</taxon>
    </lineage>
</organism>
<feature type="region of interest" description="Disordered" evidence="9">
    <location>
        <begin position="34"/>
        <end position="54"/>
    </location>
</feature>
<protein>
    <submittedName>
        <fullName evidence="11">Survival motor neuron protein</fullName>
    </submittedName>
</protein>
<proteinExistence type="inferred from homology"/>
<keyword evidence="5" id="KW-0507">mRNA processing</keyword>
<dbReference type="GO" id="GO:0003723">
    <property type="term" value="F:RNA binding"/>
    <property type="evidence" value="ECO:0007669"/>
    <property type="project" value="InterPro"/>
</dbReference>
<evidence type="ECO:0000256" key="6">
    <source>
        <dbReference type="ARBA" id="ARBA00023187"/>
    </source>
</evidence>